<comment type="subcellular location">
    <subcellularLocation>
        <location evidence="1">Membrane</location>
        <topology evidence="1">Multi-pass membrane protein</topology>
    </subcellularLocation>
</comment>
<feature type="transmembrane region" description="Helical" evidence="6">
    <location>
        <begin position="282"/>
        <end position="306"/>
    </location>
</feature>
<reference evidence="8" key="1">
    <citation type="submission" date="2023-08" db="EMBL/GenBank/DDBJ databases">
        <title>Reference Genome Resource for the Citrus Pathogen Phytophthora citrophthora.</title>
        <authorList>
            <person name="Moller H."/>
            <person name="Coetzee B."/>
            <person name="Rose L.J."/>
            <person name="Van Niekerk J.M."/>
        </authorList>
    </citation>
    <scope>NUCLEOTIDE SEQUENCE</scope>
    <source>
        <strain evidence="8">STE-U-9442</strain>
    </source>
</reference>
<dbReference type="Gene3D" id="3.30.2310.50">
    <property type="entry name" value="Protein of unknown function (DUF3228), domain 1"/>
    <property type="match status" value="2"/>
</dbReference>
<keyword evidence="4 6" id="KW-0472">Membrane</keyword>
<evidence type="ECO:0000256" key="4">
    <source>
        <dbReference type="ARBA" id="ARBA00023136"/>
    </source>
</evidence>
<evidence type="ECO:0000256" key="5">
    <source>
        <dbReference type="SAM" id="Coils"/>
    </source>
</evidence>
<feature type="transmembrane region" description="Helical" evidence="6">
    <location>
        <begin position="110"/>
        <end position="128"/>
    </location>
</feature>
<evidence type="ECO:0000256" key="2">
    <source>
        <dbReference type="ARBA" id="ARBA00022692"/>
    </source>
</evidence>
<keyword evidence="3 6" id="KW-1133">Transmembrane helix</keyword>
<organism evidence="8 9">
    <name type="scientific">Phytophthora citrophthora</name>
    <dbReference type="NCBI Taxonomy" id="4793"/>
    <lineage>
        <taxon>Eukaryota</taxon>
        <taxon>Sar</taxon>
        <taxon>Stramenopiles</taxon>
        <taxon>Oomycota</taxon>
        <taxon>Peronosporomycetes</taxon>
        <taxon>Peronosporales</taxon>
        <taxon>Peronosporaceae</taxon>
        <taxon>Phytophthora</taxon>
    </lineage>
</organism>
<feature type="transmembrane region" description="Helical" evidence="6">
    <location>
        <begin position="216"/>
        <end position="237"/>
    </location>
</feature>
<dbReference type="Gene3D" id="1.20.120.350">
    <property type="entry name" value="Voltage-gated potassium channels. Chain C"/>
    <property type="match status" value="1"/>
</dbReference>
<evidence type="ECO:0000256" key="3">
    <source>
        <dbReference type="ARBA" id="ARBA00022989"/>
    </source>
</evidence>
<evidence type="ECO:0000313" key="8">
    <source>
        <dbReference type="EMBL" id="KAK1937772.1"/>
    </source>
</evidence>
<sequence>MKMKNPCEQRPRSLTEHSALLSTPSSGRWRRPHRRNTTLRQDIWTVLRFRSSVQHRYGLQLASYVLELSVLTLILLNVVVAVSESSALLDVDATDSSSGPKPVINNWTDMFLLVSTIIFSIEYALRLWSCVEDDRYNNGAVRGRLKWMTRPLSLIDLLALVPFYLELSMEFDAHQHGGLTLRSLRLLRIVSFLRLERMYNAMKNLRVIFARKKEELLVVTYLTALVVLTSSLLIFFLEHLAQPSVFSNFGVCIWWSVETITSLGYGDVVPATSLGRLLGASLALWGIVLFTIPGAVLGSGFIEVMLEKQREEEAEMYSMAMGGGSINSNNPIYVGSFSDDEQVNGQCHTAAAHTPMSMTSPNSPPTPHLATAFMRIEALHQNVETIAAGQRHLEAQFQKQQQQLERLTQLLEAALGVATATNGASTPQVCLLRSSPAVKEIANMLLARLRTVAVTRNFQTRGFVSMLGSATSKTEKAAAQAAEAAQPQERGDIVLDGFAKRQFDDKTYSGTQLDFDKTEFVNKVNEIYESNNKQLVDGYAPFCKHLFIKNFTGARLNMVPITQANAHMLMSDYEARTEYELPVLGRWFPSHSVTPRVAEYLDIILYSREQIIKENEAVDVPADPSHGDSPWGIVSIKAQDVDYELPMKPITMMRNAVGKEQGGSGVPIDRDEYMKAVEYWRNHAVIKKM</sequence>
<gene>
    <name evidence="8" type="ORF">P3T76_009509</name>
</gene>
<dbReference type="PANTHER" id="PTHR38666:SF2">
    <property type="entry name" value="FLAGELLAR ASSOCIATED PROTEIN"/>
    <property type="match status" value="1"/>
</dbReference>
<dbReference type="GO" id="GO:0016020">
    <property type="term" value="C:membrane"/>
    <property type="evidence" value="ECO:0007669"/>
    <property type="project" value="UniProtKB-SubCell"/>
</dbReference>
<keyword evidence="9" id="KW-1185">Reference proteome</keyword>
<dbReference type="Gene3D" id="1.10.287.70">
    <property type="match status" value="1"/>
</dbReference>
<name>A0AAD9GG62_9STRA</name>
<accession>A0AAD9GG62</accession>
<dbReference type="AlphaFoldDB" id="A0AAD9GG62"/>
<feature type="domain" description="Ion transport" evidence="7">
    <location>
        <begin position="64"/>
        <end position="303"/>
    </location>
</feature>
<dbReference type="InterPro" id="IPR027359">
    <property type="entry name" value="Volt_channel_dom_sf"/>
</dbReference>
<dbReference type="Proteomes" id="UP001259832">
    <property type="component" value="Unassembled WGS sequence"/>
</dbReference>
<dbReference type="EMBL" id="JASMQC010000019">
    <property type="protein sequence ID" value="KAK1937772.1"/>
    <property type="molecule type" value="Genomic_DNA"/>
</dbReference>
<dbReference type="PRINTS" id="PR00169">
    <property type="entry name" value="KCHANNEL"/>
</dbReference>
<keyword evidence="5" id="KW-0175">Coiled coil</keyword>
<feature type="transmembrane region" description="Helical" evidence="6">
    <location>
        <begin position="57"/>
        <end position="82"/>
    </location>
</feature>
<dbReference type="InterPro" id="IPR005821">
    <property type="entry name" value="Ion_trans_dom"/>
</dbReference>
<proteinExistence type="predicted"/>
<dbReference type="PANTHER" id="PTHR38666">
    <property type="match status" value="1"/>
</dbReference>
<dbReference type="FunFam" id="1.20.120.350:FF:000166">
    <property type="match status" value="1"/>
</dbReference>
<dbReference type="Pfam" id="PF11539">
    <property type="entry name" value="DUF3228"/>
    <property type="match status" value="1"/>
</dbReference>
<evidence type="ECO:0000313" key="9">
    <source>
        <dbReference type="Proteomes" id="UP001259832"/>
    </source>
</evidence>
<evidence type="ECO:0000259" key="7">
    <source>
        <dbReference type="Pfam" id="PF00520"/>
    </source>
</evidence>
<dbReference type="FunFam" id="1.10.287.70:FF:000243">
    <property type="entry name" value="Voltage-gated potassium channel"/>
    <property type="match status" value="1"/>
</dbReference>
<comment type="caution">
    <text evidence="8">The sequence shown here is derived from an EMBL/GenBank/DDBJ whole genome shotgun (WGS) entry which is preliminary data.</text>
</comment>
<dbReference type="InterPro" id="IPR021610">
    <property type="entry name" value="DUF3228"/>
</dbReference>
<evidence type="ECO:0000256" key="1">
    <source>
        <dbReference type="ARBA" id="ARBA00004141"/>
    </source>
</evidence>
<dbReference type="SUPFAM" id="SSF81324">
    <property type="entry name" value="Voltage-gated potassium channels"/>
    <property type="match status" value="1"/>
</dbReference>
<keyword evidence="2 6" id="KW-0812">Transmembrane</keyword>
<dbReference type="Pfam" id="PF00520">
    <property type="entry name" value="Ion_trans"/>
    <property type="match status" value="1"/>
</dbReference>
<dbReference type="GO" id="GO:0005216">
    <property type="term" value="F:monoatomic ion channel activity"/>
    <property type="evidence" value="ECO:0007669"/>
    <property type="project" value="InterPro"/>
</dbReference>
<feature type="coiled-coil region" evidence="5">
    <location>
        <begin position="390"/>
        <end position="417"/>
    </location>
</feature>
<protein>
    <submittedName>
        <fullName evidence="8">Potassium voltage-gated channel subfamily KQT member 5</fullName>
    </submittedName>
</protein>
<evidence type="ECO:0000256" key="6">
    <source>
        <dbReference type="SAM" id="Phobius"/>
    </source>
</evidence>